<evidence type="ECO:0000259" key="5">
    <source>
        <dbReference type="PROSITE" id="PS50977"/>
    </source>
</evidence>
<dbReference type="InterPro" id="IPR001647">
    <property type="entry name" value="HTH_TetR"/>
</dbReference>
<dbReference type="InterPro" id="IPR036271">
    <property type="entry name" value="Tet_transcr_reg_TetR-rel_C_sf"/>
</dbReference>
<keyword evidence="2 4" id="KW-0238">DNA-binding</keyword>
<name>A0A1H5S226_9ACTN</name>
<dbReference type="GO" id="GO:0000976">
    <property type="term" value="F:transcription cis-regulatory region binding"/>
    <property type="evidence" value="ECO:0007669"/>
    <property type="project" value="TreeGrafter"/>
</dbReference>
<gene>
    <name evidence="6" type="ORF">SAMN04489712_10121</name>
</gene>
<dbReference type="OrthoDB" id="9796019at2"/>
<proteinExistence type="predicted"/>
<evidence type="ECO:0000256" key="2">
    <source>
        <dbReference type="ARBA" id="ARBA00023125"/>
    </source>
</evidence>
<dbReference type="PANTHER" id="PTHR30055:SF148">
    <property type="entry name" value="TETR-FAMILY TRANSCRIPTIONAL REGULATOR"/>
    <property type="match status" value="1"/>
</dbReference>
<dbReference type="InterPro" id="IPR009057">
    <property type="entry name" value="Homeodomain-like_sf"/>
</dbReference>
<evidence type="ECO:0000313" key="6">
    <source>
        <dbReference type="EMBL" id="SEF43821.1"/>
    </source>
</evidence>
<dbReference type="EMBL" id="FNVO01000001">
    <property type="protein sequence ID" value="SEF43821.1"/>
    <property type="molecule type" value="Genomic_DNA"/>
</dbReference>
<keyword evidence="7" id="KW-1185">Reference proteome</keyword>
<dbReference type="SUPFAM" id="SSF48498">
    <property type="entry name" value="Tetracyclin repressor-like, C-terminal domain"/>
    <property type="match status" value="1"/>
</dbReference>
<protein>
    <submittedName>
        <fullName evidence="6">DNA-binding transcriptional regulator, AcrR family</fullName>
    </submittedName>
</protein>
<dbReference type="GO" id="GO:0003700">
    <property type="term" value="F:DNA-binding transcription factor activity"/>
    <property type="evidence" value="ECO:0007669"/>
    <property type="project" value="TreeGrafter"/>
</dbReference>
<dbReference type="Pfam" id="PF16859">
    <property type="entry name" value="TetR_C_11"/>
    <property type="match status" value="1"/>
</dbReference>
<dbReference type="InterPro" id="IPR011075">
    <property type="entry name" value="TetR_C"/>
</dbReference>
<sequence>MTRADVPARPGRPRSARAEKAILEATVDLLAEEAGVAAVSMEAVAARAGVGKTTIYRRWPNKEKLIVDALATLKQPIPELSGQSVREDLVALARAIGHEQAGKHSRCHWNLLGGADRYPELLDRYRREVIEPRREVIRTVLRRGMRTGELRGDLDCEMVIAMLVGSMTLQARAPAPLKTLPDDFAEQAVDALLHGIAT</sequence>
<dbReference type="PROSITE" id="PS01081">
    <property type="entry name" value="HTH_TETR_1"/>
    <property type="match status" value="1"/>
</dbReference>
<reference evidence="7" key="1">
    <citation type="submission" date="2016-10" db="EMBL/GenBank/DDBJ databases">
        <authorList>
            <person name="Varghese N."/>
            <person name="Submissions S."/>
        </authorList>
    </citation>
    <scope>NUCLEOTIDE SEQUENCE [LARGE SCALE GENOMIC DNA]</scope>
    <source>
        <strain evidence="7">DSM 43163</strain>
    </source>
</reference>
<dbReference type="Gene3D" id="1.10.10.60">
    <property type="entry name" value="Homeodomain-like"/>
    <property type="match status" value="1"/>
</dbReference>
<organism evidence="6 7">
    <name type="scientific">Thermomonospora echinospora</name>
    <dbReference type="NCBI Taxonomy" id="1992"/>
    <lineage>
        <taxon>Bacteria</taxon>
        <taxon>Bacillati</taxon>
        <taxon>Actinomycetota</taxon>
        <taxon>Actinomycetes</taxon>
        <taxon>Streptosporangiales</taxon>
        <taxon>Thermomonosporaceae</taxon>
        <taxon>Thermomonospora</taxon>
    </lineage>
</organism>
<dbReference type="Pfam" id="PF00440">
    <property type="entry name" value="TetR_N"/>
    <property type="match status" value="1"/>
</dbReference>
<evidence type="ECO:0000256" key="1">
    <source>
        <dbReference type="ARBA" id="ARBA00023015"/>
    </source>
</evidence>
<dbReference type="InterPro" id="IPR023772">
    <property type="entry name" value="DNA-bd_HTH_TetR-type_CS"/>
</dbReference>
<dbReference type="RefSeq" id="WP_103935522.1">
    <property type="nucleotide sequence ID" value="NZ_FNVO01000001.1"/>
</dbReference>
<evidence type="ECO:0000313" key="7">
    <source>
        <dbReference type="Proteomes" id="UP000236723"/>
    </source>
</evidence>
<dbReference type="SUPFAM" id="SSF46689">
    <property type="entry name" value="Homeodomain-like"/>
    <property type="match status" value="1"/>
</dbReference>
<keyword evidence="3" id="KW-0804">Transcription</keyword>
<dbReference type="Gene3D" id="1.10.357.10">
    <property type="entry name" value="Tetracycline Repressor, domain 2"/>
    <property type="match status" value="1"/>
</dbReference>
<dbReference type="AlphaFoldDB" id="A0A1H5S226"/>
<accession>A0A1H5S226</accession>
<evidence type="ECO:0000256" key="3">
    <source>
        <dbReference type="ARBA" id="ARBA00023163"/>
    </source>
</evidence>
<evidence type="ECO:0000256" key="4">
    <source>
        <dbReference type="PROSITE-ProRule" id="PRU00335"/>
    </source>
</evidence>
<feature type="domain" description="HTH tetR-type" evidence="5">
    <location>
        <begin position="16"/>
        <end position="77"/>
    </location>
</feature>
<feature type="DNA-binding region" description="H-T-H motif" evidence="4">
    <location>
        <begin position="40"/>
        <end position="59"/>
    </location>
</feature>
<dbReference type="Proteomes" id="UP000236723">
    <property type="component" value="Unassembled WGS sequence"/>
</dbReference>
<dbReference type="PANTHER" id="PTHR30055">
    <property type="entry name" value="HTH-TYPE TRANSCRIPTIONAL REGULATOR RUTR"/>
    <property type="match status" value="1"/>
</dbReference>
<dbReference type="InterPro" id="IPR050109">
    <property type="entry name" value="HTH-type_TetR-like_transc_reg"/>
</dbReference>
<keyword evidence="1" id="KW-0805">Transcription regulation</keyword>
<dbReference type="PROSITE" id="PS50977">
    <property type="entry name" value="HTH_TETR_2"/>
    <property type="match status" value="1"/>
</dbReference>